<accession>A0ACD1FVG3</accession>
<evidence type="ECO:0000313" key="2">
    <source>
        <dbReference type="Proteomes" id="UP000249057"/>
    </source>
</evidence>
<evidence type="ECO:0000313" key="1">
    <source>
        <dbReference type="EMBL" id="RAH40920.1"/>
    </source>
</evidence>
<protein>
    <submittedName>
        <fullName evidence="1">Uncharacterized protein</fullName>
    </submittedName>
</protein>
<name>A0ACD1FVG3_9EURO</name>
<reference evidence="1" key="1">
    <citation type="submission" date="2018-02" db="EMBL/GenBank/DDBJ databases">
        <title>The genomes of Aspergillus section Nigri reveals drivers in fungal speciation.</title>
        <authorList>
            <consortium name="DOE Joint Genome Institute"/>
            <person name="Vesth T.C."/>
            <person name="Nybo J."/>
            <person name="Theobald S."/>
            <person name="Brandl J."/>
            <person name="Frisvad J.C."/>
            <person name="Nielsen K.F."/>
            <person name="Lyhne E.K."/>
            <person name="Kogle M.E."/>
            <person name="Kuo A."/>
            <person name="Riley R."/>
            <person name="Clum A."/>
            <person name="Nolan M."/>
            <person name="Lipzen A."/>
            <person name="Salamov A."/>
            <person name="Henrissat B."/>
            <person name="Wiebenga A."/>
            <person name="De vries R.P."/>
            <person name="Grigoriev I.V."/>
            <person name="Mortensen U.H."/>
            <person name="Andersen M.R."/>
            <person name="Baker S.E."/>
        </authorList>
    </citation>
    <scope>NUCLEOTIDE SEQUENCE</scope>
    <source>
        <strain evidence="1">CBS 621.78</strain>
    </source>
</reference>
<dbReference type="EMBL" id="KZ825397">
    <property type="protein sequence ID" value="RAH40920.1"/>
    <property type="molecule type" value="Genomic_DNA"/>
</dbReference>
<sequence length="84" mass="9568">MSFITLPPELLLNFGEHLTRKKDVSALAQTNRHLQQVYEPLLYGRGKQDTATADLRLNISFWASFRGKVEVLTNPVKHGATFRN</sequence>
<organism evidence="1 2">
    <name type="scientific">Aspergillus brunneoviolaceus CBS 621.78</name>
    <dbReference type="NCBI Taxonomy" id="1450534"/>
    <lineage>
        <taxon>Eukaryota</taxon>
        <taxon>Fungi</taxon>
        <taxon>Dikarya</taxon>
        <taxon>Ascomycota</taxon>
        <taxon>Pezizomycotina</taxon>
        <taxon>Eurotiomycetes</taxon>
        <taxon>Eurotiomycetidae</taxon>
        <taxon>Eurotiales</taxon>
        <taxon>Aspergillaceae</taxon>
        <taxon>Aspergillus</taxon>
        <taxon>Aspergillus subgen. Circumdati</taxon>
    </lineage>
</organism>
<proteinExistence type="predicted"/>
<dbReference type="Proteomes" id="UP000249057">
    <property type="component" value="Unassembled WGS sequence"/>
</dbReference>
<gene>
    <name evidence="1" type="ORF">BO95DRAFT_447391</name>
</gene>
<keyword evidence="2" id="KW-1185">Reference proteome</keyword>